<name>A0ABW4YMK4_9BACL</name>
<organism evidence="2 3">
    <name type="scientific">Paenibacillus yanchengensis</name>
    <dbReference type="NCBI Taxonomy" id="2035833"/>
    <lineage>
        <taxon>Bacteria</taxon>
        <taxon>Bacillati</taxon>
        <taxon>Bacillota</taxon>
        <taxon>Bacilli</taxon>
        <taxon>Bacillales</taxon>
        <taxon>Paenibacillaceae</taxon>
        <taxon>Paenibacillus</taxon>
    </lineage>
</organism>
<dbReference type="Proteomes" id="UP001597362">
    <property type="component" value="Unassembled WGS sequence"/>
</dbReference>
<keyword evidence="1" id="KW-1133">Transmembrane helix</keyword>
<sequence>MLKRALIIRSASFQQLDRNLPEIQQQMPGYVFDLLTHEHGVKLAEKYEGINKIIPYSYKQSFNRKLKVNGLPSKPYDAVIYVVTNMTGVGFWNVLQFAFTIPANHYIQCNMHTELKTMTKAQFYKGVFFKWMQRFISLITTGLCSILVIPYLFFKFFQIRSELSEE</sequence>
<proteinExistence type="predicted"/>
<keyword evidence="1" id="KW-0812">Transmembrane</keyword>
<comment type="caution">
    <text evidence="2">The sequence shown here is derived from an EMBL/GenBank/DDBJ whole genome shotgun (WGS) entry which is preliminary data.</text>
</comment>
<evidence type="ECO:0000256" key="1">
    <source>
        <dbReference type="SAM" id="Phobius"/>
    </source>
</evidence>
<evidence type="ECO:0008006" key="4">
    <source>
        <dbReference type="Google" id="ProtNLM"/>
    </source>
</evidence>
<dbReference type="EMBL" id="JBHUHO010000033">
    <property type="protein sequence ID" value="MFD2116977.1"/>
    <property type="molecule type" value="Genomic_DNA"/>
</dbReference>
<dbReference type="RefSeq" id="WP_377773681.1">
    <property type="nucleotide sequence ID" value="NZ_JBHUHO010000033.1"/>
</dbReference>
<keyword evidence="3" id="KW-1185">Reference proteome</keyword>
<evidence type="ECO:0000313" key="3">
    <source>
        <dbReference type="Proteomes" id="UP001597362"/>
    </source>
</evidence>
<reference evidence="3" key="1">
    <citation type="journal article" date="2019" name="Int. J. Syst. Evol. Microbiol.">
        <title>The Global Catalogue of Microorganisms (GCM) 10K type strain sequencing project: providing services to taxonomists for standard genome sequencing and annotation.</title>
        <authorList>
            <consortium name="The Broad Institute Genomics Platform"/>
            <consortium name="The Broad Institute Genome Sequencing Center for Infectious Disease"/>
            <person name="Wu L."/>
            <person name="Ma J."/>
        </authorList>
    </citation>
    <scope>NUCLEOTIDE SEQUENCE [LARGE SCALE GENOMIC DNA]</scope>
    <source>
        <strain evidence="3">GH52</strain>
    </source>
</reference>
<evidence type="ECO:0000313" key="2">
    <source>
        <dbReference type="EMBL" id="MFD2116977.1"/>
    </source>
</evidence>
<protein>
    <recommendedName>
        <fullName evidence="4">DUF2812 domain-containing protein</fullName>
    </recommendedName>
</protein>
<keyword evidence="1" id="KW-0472">Membrane</keyword>
<accession>A0ABW4YMK4</accession>
<feature type="transmembrane region" description="Helical" evidence="1">
    <location>
        <begin position="135"/>
        <end position="154"/>
    </location>
</feature>
<gene>
    <name evidence="2" type="ORF">ACFSJH_14705</name>
</gene>